<reference evidence="2" key="2">
    <citation type="journal article" date="2015" name="Data Brief">
        <title>Shoot transcriptome of the giant reed, Arundo donax.</title>
        <authorList>
            <person name="Barrero R.A."/>
            <person name="Guerrero F.D."/>
            <person name="Moolhuijzen P."/>
            <person name="Goolsby J.A."/>
            <person name="Tidwell J."/>
            <person name="Bellgard S.E."/>
            <person name="Bellgard M.I."/>
        </authorList>
    </citation>
    <scope>NUCLEOTIDE SEQUENCE</scope>
    <source>
        <tissue evidence="2">Shoot tissue taken approximately 20 cm above the soil surface</tissue>
    </source>
</reference>
<evidence type="ECO:0000256" key="1">
    <source>
        <dbReference type="SAM" id="MobiDB-lite"/>
    </source>
</evidence>
<sequence length="62" mass="7118">MLSRCSSFQVKGSNDFNYESSRRHEIKPRSELARTEVKCEFGSFFCTAKQSICGGRDKRHLA</sequence>
<reference evidence="2" key="1">
    <citation type="submission" date="2014-09" db="EMBL/GenBank/DDBJ databases">
        <authorList>
            <person name="Magalhaes I.L.F."/>
            <person name="Oliveira U."/>
            <person name="Santos F.R."/>
            <person name="Vidigal T.H.D.A."/>
            <person name="Brescovit A.D."/>
            <person name="Santos A.J."/>
        </authorList>
    </citation>
    <scope>NUCLEOTIDE SEQUENCE</scope>
    <source>
        <tissue evidence="2">Shoot tissue taken approximately 20 cm above the soil surface</tissue>
    </source>
</reference>
<dbReference type="AlphaFoldDB" id="A0A0A9C8M3"/>
<feature type="region of interest" description="Disordered" evidence="1">
    <location>
        <begin position="1"/>
        <end position="21"/>
    </location>
</feature>
<proteinExistence type="predicted"/>
<dbReference type="EMBL" id="GBRH01230023">
    <property type="protein sequence ID" value="JAD67872.1"/>
    <property type="molecule type" value="Transcribed_RNA"/>
</dbReference>
<organism evidence="2">
    <name type="scientific">Arundo donax</name>
    <name type="common">Giant reed</name>
    <name type="synonym">Donax arundinaceus</name>
    <dbReference type="NCBI Taxonomy" id="35708"/>
    <lineage>
        <taxon>Eukaryota</taxon>
        <taxon>Viridiplantae</taxon>
        <taxon>Streptophyta</taxon>
        <taxon>Embryophyta</taxon>
        <taxon>Tracheophyta</taxon>
        <taxon>Spermatophyta</taxon>
        <taxon>Magnoliopsida</taxon>
        <taxon>Liliopsida</taxon>
        <taxon>Poales</taxon>
        <taxon>Poaceae</taxon>
        <taxon>PACMAD clade</taxon>
        <taxon>Arundinoideae</taxon>
        <taxon>Arundineae</taxon>
        <taxon>Arundo</taxon>
    </lineage>
</organism>
<feature type="compositionally biased region" description="Polar residues" evidence="1">
    <location>
        <begin position="1"/>
        <end position="19"/>
    </location>
</feature>
<protein>
    <submittedName>
        <fullName evidence="2">Uncharacterized protein</fullName>
    </submittedName>
</protein>
<evidence type="ECO:0000313" key="2">
    <source>
        <dbReference type="EMBL" id="JAD67872.1"/>
    </source>
</evidence>
<accession>A0A0A9C8M3</accession>
<name>A0A0A9C8M3_ARUDO</name>